<comment type="caution">
    <text evidence="2">The sequence shown here is derived from an EMBL/GenBank/DDBJ whole genome shotgun (WGS) entry which is preliminary data.</text>
</comment>
<name>A0A7J7G065_CAMSI</name>
<evidence type="ECO:0000256" key="1">
    <source>
        <dbReference type="SAM" id="MobiDB-lite"/>
    </source>
</evidence>
<accession>A0A7J7G065</accession>
<feature type="region of interest" description="Disordered" evidence="1">
    <location>
        <begin position="1"/>
        <end position="51"/>
    </location>
</feature>
<evidence type="ECO:0000313" key="2">
    <source>
        <dbReference type="EMBL" id="KAF5933601.1"/>
    </source>
</evidence>
<reference evidence="2 3" key="2">
    <citation type="submission" date="2020-07" db="EMBL/GenBank/DDBJ databases">
        <title>Genome assembly of wild tea tree DASZ reveals pedigree and selection history of tea varieties.</title>
        <authorList>
            <person name="Zhang W."/>
        </authorList>
    </citation>
    <scope>NUCLEOTIDE SEQUENCE [LARGE SCALE GENOMIC DNA]</scope>
    <source>
        <strain evidence="3">cv. G240</strain>
        <tissue evidence="2">Leaf</tissue>
    </source>
</reference>
<protein>
    <submittedName>
        <fullName evidence="2">Uncharacterized protein</fullName>
    </submittedName>
</protein>
<proteinExistence type="predicted"/>
<dbReference type="Proteomes" id="UP000593564">
    <property type="component" value="Unassembled WGS sequence"/>
</dbReference>
<evidence type="ECO:0000313" key="3">
    <source>
        <dbReference type="Proteomes" id="UP000593564"/>
    </source>
</evidence>
<sequence>MFNHINSSGDKKEDHRPPGKSFGLMTWPSASRSDQSAKSGGRLALYLAGRP</sequence>
<keyword evidence="3" id="KW-1185">Reference proteome</keyword>
<reference evidence="3" key="1">
    <citation type="journal article" date="2020" name="Nat. Commun.">
        <title>Genome assembly of wild tea tree DASZ reveals pedigree and selection history of tea varieties.</title>
        <authorList>
            <person name="Zhang W."/>
            <person name="Zhang Y."/>
            <person name="Qiu H."/>
            <person name="Guo Y."/>
            <person name="Wan H."/>
            <person name="Zhang X."/>
            <person name="Scossa F."/>
            <person name="Alseekh S."/>
            <person name="Zhang Q."/>
            <person name="Wang P."/>
            <person name="Xu L."/>
            <person name="Schmidt M.H."/>
            <person name="Jia X."/>
            <person name="Li D."/>
            <person name="Zhu A."/>
            <person name="Guo F."/>
            <person name="Chen W."/>
            <person name="Ni D."/>
            <person name="Usadel B."/>
            <person name="Fernie A.R."/>
            <person name="Wen W."/>
        </authorList>
    </citation>
    <scope>NUCLEOTIDE SEQUENCE [LARGE SCALE GENOMIC DNA]</scope>
    <source>
        <strain evidence="3">cv. G240</strain>
    </source>
</reference>
<dbReference type="EMBL" id="JACBKZ010000014">
    <property type="protein sequence ID" value="KAF5933601.1"/>
    <property type="molecule type" value="Genomic_DNA"/>
</dbReference>
<dbReference type="AlphaFoldDB" id="A0A7J7G065"/>
<feature type="compositionally biased region" description="Polar residues" evidence="1">
    <location>
        <begin position="28"/>
        <end position="38"/>
    </location>
</feature>
<organism evidence="2 3">
    <name type="scientific">Camellia sinensis</name>
    <name type="common">Tea plant</name>
    <name type="synonym">Thea sinensis</name>
    <dbReference type="NCBI Taxonomy" id="4442"/>
    <lineage>
        <taxon>Eukaryota</taxon>
        <taxon>Viridiplantae</taxon>
        <taxon>Streptophyta</taxon>
        <taxon>Embryophyta</taxon>
        <taxon>Tracheophyta</taxon>
        <taxon>Spermatophyta</taxon>
        <taxon>Magnoliopsida</taxon>
        <taxon>eudicotyledons</taxon>
        <taxon>Gunneridae</taxon>
        <taxon>Pentapetalae</taxon>
        <taxon>asterids</taxon>
        <taxon>Ericales</taxon>
        <taxon>Theaceae</taxon>
        <taxon>Camellia</taxon>
    </lineage>
</organism>
<gene>
    <name evidence="2" type="ORF">HYC85_029772</name>
</gene>